<proteinExistence type="predicted"/>
<protein>
    <submittedName>
        <fullName evidence="1">Uncharacterized protein</fullName>
    </submittedName>
</protein>
<name>A0A5E4YQ32_9BURK</name>
<dbReference type="OrthoDB" id="7107829at2"/>
<dbReference type="EMBL" id="CABPSJ010000008">
    <property type="protein sequence ID" value="VVE50926.1"/>
    <property type="molecule type" value="Genomic_DNA"/>
</dbReference>
<accession>A0A5E4YQ32</accession>
<dbReference type="AlphaFoldDB" id="A0A5E4YQ32"/>
<sequence>MKIVRVVALWMNGKDEDPNSTIVLHCGLDDNWNLVVRQWMGFSKEGKIRYPFIFDPLDRVFDYGYGSDVNERMATTFGEEPIAIGSRFKTTEDVRTGSTASYEYKISLVDLIVDGPEA</sequence>
<gene>
    <name evidence="1" type="ORF">PCO31110_04742</name>
</gene>
<dbReference type="RefSeq" id="WP_150691575.1">
    <property type="nucleotide sequence ID" value="NZ_CABPSJ010000008.1"/>
</dbReference>
<evidence type="ECO:0000313" key="1">
    <source>
        <dbReference type="EMBL" id="VVE50926.1"/>
    </source>
</evidence>
<organism evidence="1 2">
    <name type="scientific">Pandoraea communis</name>
    <dbReference type="NCBI Taxonomy" id="2508297"/>
    <lineage>
        <taxon>Bacteria</taxon>
        <taxon>Pseudomonadati</taxon>
        <taxon>Pseudomonadota</taxon>
        <taxon>Betaproteobacteria</taxon>
        <taxon>Burkholderiales</taxon>
        <taxon>Burkholderiaceae</taxon>
        <taxon>Pandoraea</taxon>
    </lineage>
</organism>
<dbReference type="Proteomes" id="UP000337189">
    <property type="component" value="Unassembled WGS sequence"/>
</dbReference>
<evidence type="ECO:0000313" key="2">
    <source>
        <dbReference type="Proteomes" id="UP000337189"/>
    </source>
</evidence>
<reference evidence="1 2" key="1">
    <citation type="submission" date="2019-08" db="EMBL/GenBank/DDBJ databases">
        <authorList>
            <person name="Peeters C."/>
        </authorList>
    </citation>
    <scope>NUCLEOTIDE SEQUENCE [LARGE SCALE GENOMIC DNA]</scope>
    <source>
        <strain evidence="1 2">LMG 31110</strain>
    </source>
</reference>